<feature type="compositionally biased region" description="Low complexity" evidence="1">
    <location>
        <begin position="142"/>
        <end position="161"/>
    </location>
</feature>
<dbReference type="EMBL" id="HBIP01003666">
    <property type="protein sequence ID" value="CAE0486626.1"/>
    <property type="molecule type" value="Transcribed_RNA"/>
</dbReference>
<proteinExistence type="predicted"/>
<evidence type="ECO:0000313" key="2">
    <source>
        <dbReference type="EMBL" id="CAE0486626.1"/>
    </source>
</evidence>
<organism evidence="2">
    <name type="scientific">Dunaliella tertiolecta</name>
    <name type="common">Green alga</name>
    <dbReference type="NCBI Taxonomy" id="3047"/>
    <lineage>
        <taxon>Eukaryota</taxon>
        <taxon>Viridiplantae</taxon>
        <taxon>Chlorophyta</taxon>
        <taxon>core chlorophytes</taxon>
        <taxon>Chlorophyceae</taxon>
        <taxon>CS clade</taxon>
        <taxon>Chlamydomonadales</taxon>
        <taxon>Dunaliellaceae</taxon>
        <taxon>Dunaliella</taxon>
    </lineage>
</organism>
<sequence>MPQCPCTLCGAWQLDKDLKDESAAGLCAEQPFSSTLLRLHFPQQPSWVQRALTKEAAGQRVLSCKDCRRVLSRAKQLAADLSDEHRNPRKQARQSSDGSEDLRSSSPTLSSKGHPGAASMQDAPLRRLSCRPPSMELSSLHSTPSASGSTTPASSTPGNPTLPRAPLLLPCWAIPLTPLPASHGGQQLQQRQG</sequence>
<dbReference type="AlphaFoldDB" id="A0A7S3QLZ0"/>
<accession>A0A7S3QLZ0</accession>
<gene>
    <name evidence="2" type="ORF">DTER00134_LOCUS1665</name>
</gene>
<reference evidence="2" key="1">
    <citation type="submission" date="2021-01" db="EMBL/GenBank/DDBJ databases">
        <authorList>
            <person name="Corre E."/>
            <person name="Pelletier E."/>
            <person name="Niang G."/>
            <person name="Scheremetjew M."/>
            <person name="Finn R."/>
            <person name="Kale V."/>
            <person name="Holt S."/>
            <person name="Cochrane G."/>
            <person name="Meng A."/>
            <person name="Brown T."/>
            <person name="Cohen L."/>
        </authorList>
    </citation>
    <scope>NUCLEOTIDE SEQUENCE</scope>
    <source>
        <strain evidence="2">CCMP1320</strain>
    </source>
</reference>
<name>A0A7S3QLZ0_DUNTE</name>
<feature type="region of interest" description="Disordered" evidence="1">
    <location>
        <begin position="79"/>
        <end position="166"/>
    </location>
</feature>
<protein>
    <submittedName>
        <fullName evidence="2">Uncharacterized protein</fullName>
    </submittedName>
</protein>
<evidence type="ECO:0000256" key="1">
    <source>
        <dbReference type="SAM" id="MobiDB-lite"/>
    </source>
</evidence>